<dbReference type="AlphaFoldDB" id="A0A137PBG9"/>
<name>A0A137PBG9_CONC2</name>
<organism evidence="1 2">
    <name type="scientific">Conidiobolus coronatus (strain ATCC 28846 / CBS 209.66 / NRRL 28638)</name>
    <name type="common">Delacroixia coronata</name>
    <dbReference type="NCBI Taxonomy" id="796925"/>
    <lineage>
        <taxon>Eukaryota</taxon>
        <taxon>Fungi</taxon>
        <taxon>Fungi incertae sedis</taxon>
        <taxon>Zoopagomycota</taxon>
        <taxon>Entomophthoromycotina</taxon>
        <taxon>Entomophthoromycetes</taxon>
        <taxon>Entomophthorales</taxon>
        <taxon>Ancylistaceae</taxon>
        <taxon>Conidiobolus</taxon>
    </lineage>
</organism>
<accession>A0A137PBG9</accession>
<proteinExistence type="predicted"/>
<dbReference type="CDD" id="cd12148">
    <property type="entry name" value="fungal_TF_MHR"/>
    <property type="match status" value="1"/>
</dbReference>
<sequence>MKNLIKFVEFNECFRCKSKITNRWTICKSCEKRSEATKHKHVESRKSQFIKAELAEQKYPKIPITKFSVIYVNDKQDVNFWSKLKFEKFTSIEHLTSYVLKSNKLPISQLVGEGSWDLGKLPQVQTFINANQNLLIYTQQIGVTKEEIINDDSKFYQYLYSQKFWAKLLYNYIDVLQRYACLFDLQTFDINTVHKPLLIAIYCLGYRYFDDKSDKLTDYFNELASQNIRRIRFKPSLANIQALRIHQVIMNIQDKISDARAILLHMTKMSYMLGLHINTKRFSQRVIYNRNLVYTKILKLLLIMTKTYKVDLSFEFDIPDFNIINYNPEWQLLSPQMAEYLGYTEEERQIIAQIAAFENKYQDKLGLYLIFPNMDKYTNERIERICIDKVERLTIDYNEIMQSYITLTEKYPDYIDFIDFDKGTLESSYLEIAILIFEHGRYKSKAENPVLIAKTFEFCDEFMRVTLLTKLDNIFEFYPYLIAFTYLSMSKHLNKAQMIKFNANLKELAKIFANKLSSNNLLNYLLFNTATYLIDKEQSVTKLFD</sequence>
<evidence type="ECO:0000313" key="1">
    <source>
        <dbReference type="EMBL" id="KXN72357.1"/>
    </source>
</evidence>
<keyword evidence="2" id="KW-1185">Reference proteome</keyword>
<dbReference type="Proteomes" id="UP000070444">
    <property type="component" value="Unassembled WGS sequence"/>
</dbReference>
<protein>
    <submittedName>
        <fullName evidence="1">Uncharacterized protein</fullName>
    </submittedName>
</protein>
<reference evidence="1 2" key="1">
    <citation type="journal article" date="2015" name="Genome Biol. Evol.">
        <title>Phylogenomic analyses indicate that early fungi evolved digesting cell walls of algal ancestors of land plants.</title>
        <authorList>
            <person name="Chang Y."/>
            <person name="Wang S."/>
            <person name="Sekimoto S."/>
            <person name="Aerts A.L."/>
            <person name="Choi C."/>
            <person name="Clum A."/>
            <person name="LaButti K.M."/>
            <person name="Lindquist E.A."/>
            <person name="Yee Ngan C."/>
            <person name="Ohm R.A."/>
            <person name="Salamov A.A."/>
            <person name="Grigoriev I.V."/>
            <person name="Spatafora J.W."/>
            <person name="Berbee M.L."/>
        </authorList>
    </citation>
    <scope>NUCLEOTIDE SEQUENCE [LARGE SCALE GENOMIC DNA]</scope>
    <source>
        <strain evidence="1 2">NRRL 28638</strain>
    </source>
</reference>
<gene>
    <name evidence="1" type="ORF">CONCODRAFT_77819</name>
</gene>
<dbReference type="EMBL" id="KQ964454">
    <property type="protein sequence ID" value="KXN72357.1"/>
    <property type="molecule type" value="Genomic_DNA"/>
</dbReference>
<evidence type="ECO:0000313" key="2">
    <source>
        <dbReference type="Proteomes" id="UP000070444"/>
    </source>
</evidence>